<dbReference type="EMBL" id="JACHID010000013">
    <property type="protein sequence ID" value="MBB5022590.1"/>
    <property type="molecule type" value="Genomic_DNA"/>
</dbReference>
<protein>
    <submittedName>
        <fullName evidence="3">HD-GYP domain-containing protein (C-di-GMP phosphodiesterase class II)</fullName>
    </submittedName>
</protein>
<keyword evidence="4" id="KW-1185">Reference proteome</keyword>
<dbReference type="InterPro" id="IPR003607">
    <property type="entry name" value="HD/PDEase_dom"/>
</dbReference>
<dbReference type="CDD" id="cd00077">
    <property type="entry name" value="HDc"/>
    <property type="match status" value="1"/>
</dbReference>
<name>A0A7W8DHK5_9BACT</name>
<dbReference type="InterPro" id="IPR029016">
    <property type="entry name" value="GAF-like_dom_sf"/>
</dbReference>
<dbReference type="PANTHER" id="PTHR43155">
    <property type="entry name" value="CYCLIC DI-GMP PHOSPHODIESTERASE PA4108-RELATED"/>
    <property type="match status" value="1"/>
</dbReference>
<comment type="caution">
    <text evidence="3">The sequence shown here is derived from an EMBL/GenBank/DDBJ whole genome shotgun (WGS) entry which is preliminary data.</text>
</comment>
<dbReference type="SMART" id="SM00065">
    <property type="entry name" value="GAF"/>
    <property type="match status" value="1"/>
</dbReference>
<dbReference type="AlphaFoldDB" id="A0A7W8DHK5"/>
<gene>
    <name evidence="3" type="ORF">HNR37_001928</name>
</gene>
<evidence type="ECO:0000313" key="4">
    <source>
        <dbReference type="Proteomes" id="UP000528322"/>
    </source>
</evidence>
<evidence type="ECO:0000259" key="2">
    <source>
        <dbReference type="PROSITE" id="PS51832"/>
    </source>
</evidence>
<dbReference type="PANTHER" id="PTHR43155:SF2">
    <property type="entry name" value="CYCLIC DI-GMP PHOSPHODIESTERASE PA4108"/>
    <property type="match status" value="1"/>
</dbReference>
<evidence type="ECO:0000313" key="3">
    <source>
        <dbReference type="EMBL" id="MBB5022590.1"/>
    </source>
</evidence>
<dbReference type="Pfam" id="PF01590">
    <property type="entry name" value="GAF"/>
    <property type="match status" value="1"/>
</dbReference>
<evidence type="ECO:0000259" key="1">
    <source>
        <dbReference type="PROSITE" id="PS51831"/>
    </source>
</evidence>
<accession>A0A7W8DHK5</accession>
<dbReference type="Gene3D" id="3.30.450.40">
    <property type="match status" value="1"/>
</dbReference>
<feature type="domain" description="HD" evidence="1">
    <location>
        <begin position="206"/>
        <end position="330"/>
    </location>
</feature>
<proteinExistence type="predicted"/>
<dbReference type="InterPro" id="IPR006674">
    <property type="entry name" value="HD_domain"/>
</dbReference>
<dbReference type="Gene3D" id="1.10.3210.10">
    <property type="entry name" value="Hypothetical protein af1432"/>
    <property type="match status" value="1"/>
</dbReference>
<dbReference type="SUPFAM" id="SSF55781">
    <property type="entry name" value="GAF domain-like"/>
    <property type="match status" value="1"/>
</dbReference>
<dbReference type="Pfam" id="PF13487">
    <property type="entry name" value="HD_5"/>
    <property type="match status" value="1"/>
</dbReference>
<organism evidence="3 4">
    <name type="scientific">Desulfurispira natronophila</name>
    <dbReference type="NCBI Taxonomy" id="682562"/>
    <lineage>
        <taxon>Bacteria</taxon>
        <taxon>Pseudomonadati</taxon>
        <taxon>Chrysiogenota</taxon>
        <taxon>Chrysiogenia</taxon>
        <taxon>Chrysiogenales</taxon>
        <taxon>Chrysiogenaceae</taxon>
        <taxon>Desulfurispira</taxon>
    </lineage>
</organism>
<dbReference type="SMART" id="SM00471">
    <property type="entry name" value="HDc"/>
    <property type="match status" value="1"/>
</dbReference>
<dbReference type="PROSITE" id="PS51832">
    <property type="entry name" value="HD_GYP"/>
    <property type="match status" value="1"/>
</dbReference>
<sequence length="391" mass="44286">MHDYNNEFEEKMTLRKELSPDELLKLIFDYVAKISNEKQVDAILVLMADMGREMVVSDRCTLWLLDEINNELWTKVAHGIPPIRIPVNSGVVGYAINSGEAVIINDAYSDERFNPEVDRKTGYKTKNIMALPIRNNEGDIIGAYQAINKVTPEGLFTEKDLEHIALAASYSGKALESAMLYQEIEDTQKEIIFTMAEVGESRSKETGNHVKRVAEYSRILAEGIGLDEREVEVLRMASPMHDIGKIGIPDAILKKPGKLTDHEFDIMKSHSRLGYDMLKGSRRTILKSAAIVAHEHHEKYNGRGYPNAISGENIHVYGRITAVADVFDALGSDRVYKAAWPLERIVNLFKEERGQHFDPKLIDVFFHRFDEILAIRDYFQDDISNEANTDG</sequence>
<dbReference type="SUPFAM" id="SSF109604">
    <property type="entry name" value="HD-domain/PDEase-like"/>
    <property type="match status" value="1"/>
</dbReference>
<reference evidence="3 4" key="1">
    <citation type="submission" date="2020-08" db="EMBL/GenBank/DDBJ databases">
        <title>Genomic Encyclopedia of Type Strains, Phase IV (KMG-IV): sequencing the most valuable type-strain genomes for metagenomic binning, comparative biology and taxonomic classification.</title>
        <authorList>
            <person name="Goeker M."/>
        </authorList>
    </citation>
    <scope>NUCLEOTIDE SEQUENCE [LARGE SCALE GENOMIC DNA]</scope>
    <source>
        <strain evidence="3 4">DSM 22071</strain>
    </source>
</reference>
<dbReference type="Proteomes" id="UP000528322">
    <property type="component" value="Unassembled WGS sequence"/>
</dbReference>
<dbReference type="RefSeq" id="WP_183733381.1">
    <property type="nucleotide sequence ID" value="NZ_JACHID010000013.1"/>
</dbReference>
<dbReference type="InterPro" id="IPR037522">
    <property type="entry name" value="HD_GYP_dom"/>
</dbReference>
<feature type="domain" description="HD-GYP" evidence="2">
    <location>
        <begin position="184"/>
        <end position="381"/>
    </location>
</feature>
<dbReference type="PROSITE" id="PS51831">
    <property type="entry name" value="HD"/>
    <property type="match status" value="1"/>
</dbReference>
<dbReference type="InterPro" id="IPR003018">
    <property type="entry name" value="GAF"/>
</dbReference>